<dbReference type="Pfam" id="PF03492">
    <property type="entry name" value="Methyltransf_7"/>
    <property type="match status" value="2"/>
</dbReference>
<dbReference type="Proteomes" id="UP000288805">
    <property type="component" value="Unassembled WGS sequence"/>
</dbReference>
<dbReference type="SUPFAM" id="SSF53335">
    <property type="entry name" value="S-adenosyl-L-methionine-dependent methyltransferases"/>
    <property type="match status" value="1"/>
</dbReference>
<dbReference type="Gene3D" id="3.40.50.150">
    <property type="entry name" value="Vaccinia Virus protein VP39"/>
    <property type="match status" value="1"/>
</dbReference>
<sequence length="207" mass="23467">MADRSSPAWNKGRIYHLNAADEVIESYSAQYAKDMAQFLDARSFNMLLYLLGSCLMDLAKKKVDSFNLPMYIMSSQELKEAIDRNGCFSIVKLEGLFQSECSRYTAHETESNVRPVMEGLMKEHFGNEILEEVFASYVKKIEEECSFTDSVKTMLLFAVLKRKTIGDGYLGIHGWSLACLPLASLILLRICSKCPEPTIVLFKISFK</sequence>
<dbReference type="GO" id="GO:0032259">
    <property type="term" value="P:methylation"/>
    <property type="evidence" value="ECO:0007669"/>
    <property type="project" value="UniProtKB-KW"/>
</dbReference>
<evidence type="ECO:0000313" key="2">
    <source>
        <dbReference type="Proteomes" id="UP000288805"/>
    </source>
</evidence>
<dbReference type="GO" id="GO:0008168">
    <property type="term" value="F:methyltransferase activity"/>
    <property type="evidence" value="ECO:0007669"/>
    <property type="project" value="UniProtKB-KW"/>
</dbReference>
<dbReference type="EMBL" id="QGNW01000012">
    <property type="protein sequence ID" value="RVX18023.1"/>
    <property type="molecule type" value="Genomic_DNA"/>
</dbReference>
<name>A0A438KA06_VITVI</name>
<protein>
    <submittedName>
        <fullName evidence="1">Putative S-adenosylmethionine-dependent methyltransferase</fullName>
    </submittedName>
</protein>
<keyword evidence="1" id="KW-0489">Methyltransferase</keyword>
<comment type="caution">
    <text evidence="1">The sequence shown here is derived from an EMBL/GenBank/DDBJ whole genome shotgun (WGS) entry which is preliminary data.</text>
</comment>
<dbReference type="InterPro" id="IPR029063">
    <property type="entry name" value="SAM-dependent_MTases_sf"/>
</dbReference>
<accession>A0A438KA06</accession>
<organism evidence="1 2">
    <name type="scientific">Vitis vinifera</name>
    <name type="common">Grape</name>
    <dbReference type="NCBI Taxonomy" id="29760"/>
    <lineage>
        <taxon>Eukaryota</taxon>
        <taxon>Viridiplantae</taxon>
        <taxon>Streptophyta</taxon>
        <taxon>Embryophyta</taxon>
        <taxon>Tracheophyta</taxon>
        <taxon>Spermatophyta</taxon>
        <taxon>Magnoliopsida</taxon>
        <taxon>eudicotyledons</taxon>
        <taxon>Gunneridae</taxon>
        <taxon>Pentapetalae</taxon>
        <taxon>rosids</taxon>
        <taxon>Vitales</taxon>
        <taxon>Vitaceae</taxon>
        <taxon>Viteae</taxon>
        <taxon>Vitis</taxon>
    </lineage>
</organism>
<dbReference type="AlphaFoldDB" id="A0A438KA06"/>
<evidence type="ECO:0000313" key="1">
    <source>
        <dbReference type="EMBL" id="RVX18023.1"/>
    </source>
</evidence>
<reference evidence="1 2" key="1">
    <citation type="journal article" date="2018" name="PLoS Genet.">
        <title>Population sequencing reveals clonal diversity and ancestral inbreeding in the grapevine cultivar Chardonnay.</title>
        <authorList>
            <person name="Roach M.J."/>
            <person name="Johnson D.L."/>
            <person name="Bohlmann J."/>
            <person name="van Vuuren H.J."/>
            <person name="Jones S.J."/>
            <person name="Pretorius I.S."/>
            <person name="Schmidt S.A."/>
            <person name="Borneman A.R."/>
        </authorList>
    </citation>
    <scope>NUCLEOTIDE SEQUENCE [LARGE SCALE GENOMIC DNA]</scope>
    <source>
        <strain evidence="2">cv. Chardonnay</strain>
        <tissue evidence="1">Leaf</tissue>
    </source>
</reference>
<keyword evidence="1" id="KW-0808">Transferase</keyword>
<dbReference type="PANTHER" id="PTHR31009">
    <property type="entry name" value="S-ADENOSYL-L-METHIONINE:CARBOXYL METHYLTRANSFERASE FAMILY PROTEIN"/>
    <property type="match status" value="1"/>
</dbReference>
<dbReference type="InterPro" id="IPR005299">
    <property type="entry name" value="MeTrfase_7"/>
</dbReference>
<gene>
    <name evidence="1" type="primary">VvCHDp000253_0</name>
    <name evidence="1" type="ORF">CK203_004328</name>
</gene>
<proteinExistence type="predicted"/>